<evidence type="ECO:0000256" key="14">
    <source>
        <dbReference type="ARBA" id="ARBA00023242"/>
    </source>
</evidence>
<evidence type="ECO:0000256" key="13">
    <source>
        <dbReference type="ARBA" id="ARBA00023212"/>
    </source>
</evidence>
<evidence type="ECO:0000256" key="11">
    <source>
        <dbReference type="ARBA" id="ARBA00022838"/>
    </source>
</evidence>
<dbReference type="VEuPathDB" id="FungiDB:PV10_00790"/>
<keyword evidence="7" id="KW-0132">Cell division</keyword>
<keyword evidence="13" id="KW-0206">Cytoskeleton</keyword>
<evidence type="ECO:0000256" key="12">
    <source>
        <dbReference type="ARBA" id="ARBA00023054"/>
    </source>
</evidence>
<comment type="caution">
    <text evidence="20">The sequence shown here is derived from an EMBL/GenBank/DDBJ whole genome shotgun (WGS) entry which is preliminary data.</text>
</comment>
<evidence type="ECO:0000313" key="21">
    <source>
        <dbReference type="Proteomes" id="UP000288859"/>
    </source>
</evidence>
<feature type="region of interest" description="Disordered" evidence="19">
    <location>
        <begin position="1"/>
        <end position="55"/>
    </location>
</feature>
<evidence type="ECO:0000313" key="20">
    <source>
        <dbReference type="EMBL" id="RVX68151.1"/>
    </source>
</evidence>
<dbReference type="Proteomes" id="UP000288859">
    <property type="component" value="Unassembled WGS sequence"/>
</dbReference>
<feature type="compositionally biased region" description="Gly residues" evidence="19">
    <location>
        <begin position="234"/>
        <end position="249"/>
    </location>
</feature>
<evidence type="ECO:0000256" key="2">
    <source>
        <dbReference type="ARBA" id="ARBA00004186"/>
    </source>
</evidence>
<feature type="compositionally biased region" description="Polar residues" evidence="19">
    <location>
        <begin position="24"/>
        <end position="35"/>
    </location>
</feature>
<keyword evidence="5" id="KW-0158">Chromosome</keyword>
<evidence type="ECO:0000256" key="16">
    <source>
        <dbReference type="ARBA" id="ARBA00023328"/>
    </source>
</evidence>
<keyword evidence="12" id="KW-0175">Coiled coil</keyword>
<evidence type="ECO:0000256" key="3">
    <source>
        <dbReference type="ARBA" id="ARBA00004629"/>
    </source>
</evidence>
<dbReference type="GO" id="GO:0042729">
    <property type="term" value="C:DASH complex"/>
    <property type="evidence" value="ECO:0007669"/>
    <property type="project" value="InterPro"/>
</dbReference>
<dbReference type="GO" id="GO:0000278">
    <property type="term" value="P:mitotic cell cycle"/>
    <property type="evidence" value="ECO:0007669"/>
    <property type="project" value="InterPro"/>
</dbReference>
<dbReference type="PANTHER" id="PTHR28216">
    <property type="entry name" value="DASH COMPLEX SUBUNIT DUO1"/>
    <property type="match status" value="1"/>
</dbReference>
<feature type="compositionally biased region" description="Basic and acidic residues" evidence="19">
    <location>
        <begin position="137"/>
        <end position="170"/>
    </location>
</feature>
<comment type="similarity">
    <text evidence="4">Belongs to the DASH complex DUO1 family.</text>
</comment>
<evidence type="ECO:0000256" key="18">
    <source>
        <dbReference type="ARBA" id="ARBA00044358"/>
    </source>
</evidence>
<keyword evidence="14" id="KW-0539">Nucleus</keyword>
<evidence type="ECO:0000256" key="1">
    <source>
        <dbReference type="ARBA" id="ARBA00004123"/>
    </source>
</evidence>
<feature type="region of interest" description="Disordered" evidence="19">
    <location>
        <begin position="133"/>
        <end position="249"/>
    </location>
</feature>
<evidence type="ECO:0000256" key="6">
    <source>
        <dbReference type="ARBA" id="ARBA00022490"/>
    </source>
</evidence>
<evidence type="ECO:0000256" key="19">
    <source>
        <dbReference type="SAM" id="MobiDB-lite"/>
    </source>
</evidence>
<organism evidence="20 21">
    <name type="scientific">Exophiala mesophila</name>
    <name type="common">Black yeast-like fungus</name>
    <dbReference type="NCBI Taxonomy" id="212818"/>
    <lineage>
        <taxon>Eukaryota</taxon>
        <taxon>Fungi</taxon>
        <taxon>Dikarya</taxon>
        <taxon>Ascomycota</taxon>
        <taxon>Pezizomycotina</taxon>
        <taxon>Eurotiomycetes</taxon>
        <taxon>Chaetothyriomycetidae</taxon>
        <taxon>Chaetothyriales</taxon>
        <taxon>Herpotrichiellaceae</taxon>
        <taxon>Exophiala</taxon>
    </lineage>
</organism>
<evidence type="ECO:0000256" key="8">
    <source>
        <dbReference type="ARBA" id="ARBA00022701"/>
    </source>
</evidence>
<dbReference type="GO" id="GO:0005874">
    <property type="term" value="C:microtubule"/>
    <property type="evidence" value="ECO:0007669"/>
    <property type="project" value="UniProtKB-KW"/>
</dbReference>
<keyword evidence="9" id="KW-0498">Mitosis</keyword>
<sequence>MDDDSSLLDAQSNAPDDSIWDFPTHSNNDPSNTQKTSEKPGPSGKPTYEQLEAREQELRRELDHVRKVNQAIEGVIESLGKAKNNMTTVNKTVNAASTLLNTWTRILSQTEHNQRLILDPEWQGASQDIADMEEEVQEKQRAAQRREAEEQERKNAAAKRAEEEEKRRADAMASKPTRMTTRGSSRIGYGSRGTSGSATSSTNTSYVQMGSTGTRRGTSTSGTGASRRTTTGIARGGSSRGRGSRGGVT</sequence>
<dbReference type="EMBL" id="NAJM01000040">
    <property type="protein sequence ID" value="RVX68151.1"/>
    <property type="molecule type" value="Genomic_DNA"/>
</dbReference>
<evidence type="ECO:0000256" key="9">
    <source>
        <dbReference type="ARBA" id="ARBA00022776"/>
    </source>
</evidence>
<keyword evidence="15" id="KW-0131">Cell cycle</keyword>
<dbReference type="InterPro" id="IPR013960">
    <property type="entry name" value="DASH_Duo1"/>
</dbReference>
<dbReference type="OrthoDB" id="5599235at2759"/>
<evidence type="ECO:0000256" key="5">
    <source>
        <dbReference type="ARBA" id="ARBA00022454"/>
    </source>
</evidence>
<evidence type="ECO:0000256" key="4">
    <source>
        <dbReference type="ARBA" id="ARBA00005366"/>
    </source>
</evidence>
<evidence type="ECO:0000256" key="10">
    <source>
        <dbReference type="ARBA" id="ARBA00022829"/>
    </source>
</evidence>
<keyword evidence="6" id="KW-0963">Cytoplasm</keyword>
<comment type="subcellular location">
    <subcellularLocation>
        <location evidence="3">Chromosome</location>
        <location evidence="3">Centromere</location>
        <location evidence="3">Kinetochore</location>
    </subcellularLocation>
    <subcellularLocation>
        <location evidence="2">Cytoplasm</location>
        <location evidence="2">Cytoskeleton</location>
        <location evidence="2">Spindle</location>
    </subcellularLocation>
    <subcellularLocation>
        <location evidence="1">Nucleus</location>
    </subcellularLocation>
</comment>
<keyword evidence="11" id="KW-0995">Kinetochore</keyword>
<evidence type="ECO:0000256" key="17">
    <source>
        <dbReference type="ARBA" id="ARBA00044152"/>
    </source>
</evidence>
<reference evidence="20 21" key="1">
    <citation type="submission" date="2017-03" db="EMBL/GenBank/DDBJ databases">
        <title>Genomes of endolithic fungi from Antarctica.</title>
        <authorList>
            <person name="Coleine C."/>
            <person name="Masonjones S."/>
            <person name="Stajich J.E."/>
        </authorList>
    </citation>
    <scope>NUCLEOTIDE SEQUENCE [LARGE SCALE GENOMIC DNA]</scope>
    <source>
        <strain evidence="20 21">CCFEE 6314</strain>
    </source>
</reference>
<dbReference type="AlphaFoldDB" id="A0A438MWM9"/>
<dbReference type="GO" id="GO:0072686">
    <property type="term" value="C:mitotic spindle"/>
    <property type="evidence" value="ECO:0007669"/>
    <property type="project" value="InterPro"/>
</dbReference>
<dbReference type="PANTHER" id="PTHR28216:SF1">
    <property type="entry name" value="DASH COMPLEX SUBUNIT DUO1"/>
    <property type="match status" value="1"/>
</dbReference>
<keyword evidence="8" id="KW-0493">Microtubule</keyword>
<name>A0A438MWM9_EXOME</name>
<gene>
    <name evidence="20" type="ORF">B0A52_08659</name>
</gene>
<accession>A0A438MWM9</accession>
<dbReference type="GO" id="GO:0007059">
    <property type="term" value="P:chromosome segregation"/>
    <property type="evidence" value="ECO:0007669"/>
    <property type="project" value="UniProtKB-KW"/>
</dbReference>
<evidence type="ECO:0000256" key="7">
    <source>
        <dbReference type="ARBA" id="ARBA00022618"/>
    </source>
</evidence>
<protein>
    <recommendedName>
        <fullName evidence="17">DASH complex subunit DUO1</fullName>
    </recommendedName>
    <alternativeName>
        <fullName evidence="18">Outer kinetochore protein DUO1</fullName>
    </alternativeName>
</protein>
<feature type="compositionally biased region" description="Low complexity" evidence="19">
    <location>
        <begin position="180"/>
        <end position="233"/>
    </location>
</feature>
<keyword evidence="10" id="KW-0159">Chromosome partition</keyword>
<dbReference type="Pfam" id="PF08651">
    <property type="entry name" value="DASH_Duo1"/>
    <property type="match status" value="1"/>
</dbReference>
<keyword evidence="16" id="KW-0137">Centromere</keyword>
<evidence type="ECO:0000256" key="15">
    <source>
        <dbReference type="ARBA" id="ARBA00023306"/>
    </source>
</evidence>
<dbReference type="GO" id="GO:0051301">
    <property type="term" value="P:cell division"/>
    <property type="evidence" value="ECO:0007669"/>
    <property type="project" value="UniProtKB-KW"/>
</dbReference>
<proteinExistence type="inferred from homology"/>